<dbReference type="InterPro" id="IPR053715">
    <property type="entry name" value="GH4_Enzyme_sf"/>
</dbReference>
<keyword evidence="15" id="KW-1185">Reference proteome</keyword>
<dbReference type="KEGG" id="kbs:EPA93_06135"/>
<evidence type="ECO:0000256" key="2">
    <source>
        <dbReference type="ARBA" id="ARBA00010141"/>
    </source>
</evidence>
<proteinExistence type="inferred from homology"/>
<dbReference type="GO" id="GO:0016616">
    <property type="term" value="F:oxidoreductase activity, acting on the CH-OH group of donors, NAD or NADP as acceptor"/>
    <property type="evidence" value="ECO:0007669"/>
    <property type="project" value="InterPro"/>
</dbReference>
<dbReference type="PANTHER" id="PTHR32092">
    <property type="entry name" value="6-PHOSPHO-BETA-GLUCOSIDASE-RELATED"/>
    <property type="match status" value="1"/>
</dbReference>
<comment type="similarity">
    <text evidence="2 12">Belongs to the glycosyl hydrolase 4 family.</text>
</comment>
<keyword evidence="8 12" id="KW-0326">Glycosidase</keyword>
<dbReference type="InterPro" id="IPR015955">
    <property type="entry name" value="Lactate_DH/Glyco_Ohase_4_C"/>
</dbReference>
<dbReference type="NCBIfam" id="NF011657">
    <property type="entry name" value="PRK15076.1"/>
    <property type="match status" value="1"/>
</dbReference>
<dbReference type="InterPro" id="IPR036291">
    <property type="entry name" value="NAD(P)-bd_dom_sf"/>
</dbReference>
<dbReference type="PROSITE" id="PS01324">
    <property type="entry name" value="GLYCOSYL_HYDROL_F4"/>
    <property type="match status" value="1"/>
</dbReference>
<sequence length="433" mass="48931">MTKITFMGAGSTVFARQLITDILHIEGLNEGTIALVDIDAQRLQLARQVAERLVEISGKQWRVESSTQRRDVLPGSDFVVNTIEVAGLANVRHDFDIPMKYGVNQCIGDTIGPGGIFKALRTGPAWLDILHDAEELCPQAWVLNYTNPMSILTMVALTSTKMRTVGLCHSVQGTSKQIAGYLEVPYEELEWRCAGINHNAWFTVLRHKGQDMYPRLRERARIKEVYEKDPVRFEFMLHFGAFVTESSGHFSEYVPYFRKRPELIEKYSRAGYLGETGFYANNWPTWREENEKSIREMLAGTREIPFKRSHEYGSYIIEGVVSQSPTVIYGNVRNHGLIDNLPDGCVEVACLVDRNGVQPTHFGPLPEQLAAFNRAHMAVHNLVAQALLERDKEAARYALMLDPLTAAVCSPAEISAMFDEMWEAQRPYLKAFA</sequence>
<dbReference type="SUPFAM" id="SSF51735">
    <property type="entry name" value="NAD(P)-binding Rossmann-fold domains"/>
    <property type="match status" value="1"/>
</dbReference>
<dbReference type="InterPro" id="IPR001088">
    <property type="entry name" value="Glyco_hydro_4"/>
</dbReference>
<feature type="binding site" evidence="9">
    <location>
        <position position="147"/>
    </location>
    <ligand>
        <name>substrate</name>
    </ligand>
</feature>
<evidence type="ECO:0000256" key="8">
    <source>
        <dbReference type="ARBA" id="ARBA00023295"/>
    </source>
</evidence>
<dbReference type="AlphaFoldDB" id="A0A4P6JKC8"/>
<comment type="cofactor">
    <cofactor evidence="12">
        <name>NAD(+)</name>
        <dbReference type="ChEBI" id="CHEBI:57540"/>
    </cofactor>
    <text evidence="12">Binds 1 NAD(+) per subunit.</text>
</comment>
<accession>A0A4P6JKC8</accession>
<feature type="site" description="Increases basicity of active site Tyr" evidence="11">
    <location>
        <position position="109"/>
    </location>
</feature>
<name>A0A4P6JKC8_KTERU</name>
<dbReference type="OrthoDB" id="9808275at2"/>
<dbReference type="EC" id="3.2.1.22" evidence="14"/>
<dbReference type="InterPro" id="IPR022616">
    <property type="entry name" value="Glyco_hydro_4_C"/>
</dbReference>
<keyword evidence="5 12" id="KW-0520">NAD</keyword>
<keyword evidence="4 12" id="KW-0378">Hydrolase</keyword>
<evidence type="ECO:0000256" key="9">
    <source>
        <dbReference type="PIRSR" id="PIRSR601088-2"/>
    </source>
</evidence>
<dbReference type="Pfam" id="PF11975">
    <property type="entry name" value="Glyco_hydro_4C"/>
    <property type="match status" value="1"/>
</dbReference>
<evidence type="ECO:0000256" key="7">
    <source>
        <dbReference type="ARBA" id="ARBA00023277"/>
    </source>
</evidence>
<keyword evidence="6 10" id="KW-0464">Manganese</keyword>
<evidence type="ECO:0000256" key="6">
    <source>
        <dbReference type="ARBA" id="ARBA00023211"/>
    </source>
</evidence>
<feature type="domain" description="Glycosyl hydrolase family 4 C-terminal" evidence="13">
    <location>
        <begin position="193"/>
        <end position="405"/>
    </location>
</feature>
<dbReference type="SUPFAM" id="SSF56327">
    <property type="entry name" value="LDH C-terminal domain-like"/>
    <property type="match status" value="1"/>
</dbReference>
<dbReference type="Proteomes" id="UP000290365">
    <property type="component" value="Chromosome"/>
</dbReference>
<keyword evidence="3 10" id="KW-0479">Metal-binding</keyword>
<dbReference type="Pfam" id="PF02056">
    <property type="entry name" value="Glyco_hydro_4"/>
    <property type="match status" value="1"/>
</dbReference>
<keyword evidence="10" id="KW-0408">Iron</keyword>
<dbReference type="GO" id="GO:0004557">
    <property type="term" value="F:alpha-galactosidase activity"/>
    <property type="evidence" value="ECO:0007669"/>
    <property type="project" value="UniProtKB-EC"/>
</dbReference>
<dbReference type="InterPro" id="IPR019802">
    <property type="entry name" value="GlycHydrolase_4_CS"/>
</dbReference>
<evidence type="ECO:0000313" key="14">
    <source>
        <dbReference type="EMBL" id="QBD75605.1"/>
    </source>
</evidence>
<feature type="binding site" evidence="10">
    <location>
        <position position="198"/>
    </location>
    <ligand>
        <name>Mn(2+)</name>
        <dbReference type="ChEBI" id="CHEBI:29035"/>
    </ligand>
</feature>
<evidence type="ECO:0000256" key="11">
    <source>
        <dbReference type="PIRSR" id="PIRSR601088-4"/>
    </source>
</evidence>
<protein>
    <submittedName>
        <fullName evidence="14">Alpha-galactosidase</fullName>
        <ecNumber evidence="14">3.2.1.22</ecNumber>
    </submittedName>
</protein>
<dbReference type="GO" id="GO:0005975">
    <property type="term" value="P:carbohydrate metabolic process"/>
    <property type="evidence" value="ECO:0007669"/>
    <property type="project" value="InterPro"/>
</dbReference>
<dbReference type="CDD" id="cd05297">
    <property type="entry name" value="GH4_alpha_glucosidase_galactosidase"/>
    <property type="match status" value="1"/>
</dbReference>
<gene>
    <name evidence="14" type="primary">melA</name>
    <name evidence="14" type="ORF">EPA93_06135</name>
</gene>
<dbReference type="PANTHER" id="PTHR32092:SF6">
    <property type="entry name" value="ALPHA-GALACTOSIDASE"/>
    <property type="match status" value="1"/>
</dbReference>
<evidence type="ECO:0000256" key="1">
    <source>
        <dbReference type="ARBA" id="ARBA00001936"/>
    </source>
</evidence>
<evidence type="ECO:0000256" key="12">
    <source>
        <dbReference type="RuleBase" id="RU361152"/>
    </source>
</evidence>
<dbReference type="EMBL" id="CP035758">
    <property type="protein sequence ID" value="QBD75605.1"/>
    <property type="molecule type" value="Genomic_DNA"/>
</dbReference>
<dbReference type="RefSeq" id="WP_129886203.1">
    <property type="nucleotide sequence ID" value="NZ_CP035758.1"/>
</dbReference>
<dbReference type="GO" id="GO:0046872">
    <property type="term" value="F:metal ion binding"/>
    <property type="evidence" value="ECO:0007669"/>
    <property type="project" value="UniProtKB-KW"/>
</dbReference>
<evidence type="ECO:0000256" key="10">
    <source>
        <dbReference type="PIRSR" id="PIRSR601088-3"/>
    </source>
</evidence>
<dbReference type="PRINTS" id="PR00732">
    <property type="entry name" value="GLHYDRLASE4"/>
</dbReference>
<keyword evidence="10" id="KW-0533">Nickel</keyword>
<keyword evidence="7" id="KW-0119">Carbohydrate metabolism</keyword>
<comment type="cofactor">
    <cofactor evidence="1">
        <name>Mn(2+)</name>
        <dbReference type="ChEBI" id="CHEBI:29035"/>
    </cofactor>
</comment>
<keyword evidence="10" id="KW-0170">Cobalt</keyword>
<evidence type="ECO:0000256" key="4">
    <source>
        <dbReference type="ARBA" id="ARBA00022801"/>
    </source>
</evidence>
<evidence type="ECO:0000256" key="5">
    <source>
        <dbReference type="ARBA" id="ARBA00023027"/>
    </source>
</evidence>
<evidence type="ECO:0000259" key="13">
    <source>
        <dbReference type="Pfam" id="PF11975"/>
    </source>
</evidence>
<dbReference type="Gene3D" id="3.90.1820.10">
    <property type="entry name" value="AglA-like glucosidase"/>
    <property type="match status" value="1"/>
</dbReference>
<evidence type="ECO:0000313" key="15">
    <source>
        <dbReference type="Proteomes" id="UP000290365"/>
    </source>
</evidence>
<reference evidence="14 15" key="1">
    <citation type="submission" date="2019-01" db="EMBL/GenBank/DDBJ databases">
        <title>Ktedonosporobacter rubrisoli SCAWS-G2.</title>
        <authorList>
            <person name="Huang Y."/>
            <person name="Yan B."/>
        </authorList>
    </citation>
    <scope>NUCLEOTIDE SEQUENCE [LARGE SCALE GENOMIC DNA]</scope>
    <source>
        <strain evidence="14 15">SCAWS-G2</strain>
    </source>
</reference>
<feature type="binding site" evidence="10">
    <location>
        <position position="168"/>
    </location>
    <ligand>
        <name>Mn(2+)</name>
        <dbReference type="ChEBI" id="CHEBI:29035"/>
    </ligand>
</feature>
<evidence type="ECO:0000256" key="3">
    <source>
        <dbReference type="ARBA" id="ARBA00022723"/>
    </source>
</evidence>
<organism evidence="14 15">
    <name type="scientific">Ktedonosporobacter rubrisoli</name>
    <dbReference type="NCBI Taxonomy" id="2509675"/>
    <lineage>
        <taxon>Bacteria</taxon>
        <taxon>Bacillati</taxon>
        <taxon>Chloroflexota</taxon>
        <taxon>Ktedonobacteria</taxon>
        <taxon>Ktedonobacterales</taxon>
        <taxon>Ktedonosporobacteraceae</taxon>
        <taxon>Ktedonosporobacter</taxon>
    </lineage>
</organism>